<evidence type="ECO:0000256" key="1">
    <source>
        <dbReference type="SAM" id="MobiDB-lite"/>
    </source>
</evidence>
<name>A0A915D5I4_9BILA</name>
<accession>A0A915D5I4</accession>
<dbReference type="AlphaFoldDB" id="A0A915D5I4"/>
<reference evidence="3" key="1">
    <citation type="submission" date="2022-11" db="UniProtKB">
        <authorList>
            <consortium name="WormBaseParasite"/>
        </authorList>
    </citation>
    <scope>IDENTIFICATION</scope>
</reference>
<dbReference type="Proteomes" id="UP000887574">
    <property type="component" value="Unplaced"/>
</dbReference>
<feature type="region of interest" description="Disordered" evidence="1">
    <location>
        <begin position="64"/>
        <end position="94"/>
    </location>
</feature>
<evidence type="ECO:0000313" key="3">
    <source>
        <dbReference type="WBParaSite" id="jg15794"/>
    </source>
</evidence>
<proteinExistence type="predicted"/>
<dbReference type="WBParaSite" id="jg15794">
    <property type="protein sequence ID" value="jg15794"/>
    <property type="gene ID" value="jg15794"/>
</dbReference>
<sequence length="94" mass="9817">MIVKREQYVLPVKEGHNPSGIFIGAPWYNIGMGSAGPDITLQKVLLLKTGDSVSSILTGEKTTGEASTIAAEEETGAGTTWIAESEDSSSSSSE</sequence>
<keyword evidence="2" id="KW-1185">Reference proteome</keyword>
<protein>
    <submittedName>
        <fullName evidence="3">Uncharacterized protein</fullName>
    </submittedName>
</protein>
<evidence type="ECO:0000313" key="2">
    <source>
        <dbReference type="Proteomes" id="UP000887574"/>
    </source>
</evidence>
<organism evidence="2 3">
    <name type="scientific">Ditylenchus dipsaci</name>
    <dbReference type="NCBI Taxonomy" id="166011"/>
    <lineage>
        <taxon>Eukaryota</taxon>
        <taxon>Metazoa</taxon>
        <taxon>Ecdysozoa</taxon>
        <taxon>Nematoda</taxon>
        <taxon>Chromadorea</taxon>
        <taxon>Rhabditida</taxon>
        <taxon>Tylenchina</taxon>
        <taxon>Tylenchomorpha</taxon>
        <taxon>Sphaerularioidea</taxon>
        <taxon>Anguinidae</taxon>
        <taxon>Anguininae</taxon>
        <taxon>Ditylenchus</taxon>
    </lineage>
</organism>